<accession>A0A4R1CIB4</accession>
<evidence type="ECO:0000313" key="1">
    <source>
        <dbReference type="EMBL" id="TCJ29866.1"/>
    </source>
</evidence>
<evidence type="ECO:0000313" key="2">
    <source>
        <dbReference type="Proteomes" id="UP000295453"/>
    </source>
</evidence>
<dbReference type="SUPFAM" id="SSF53254">
    <property type="entry name" value="Phosphoglycerate mutase-like"/>
    <property type="match status" value="1"/>
</dbReference>
<dbReference type="Pfam" id="PF00300">
    <property type="entry name" value="His_Phos_1"/>
    <property type="match status" value="1"/>
</dbReference>
<comment type="caution">
    <text evidence="1">The sequence shown here is derived from an EMBL/GenBank/DDBJ whole genome shotgun (WGS) entry which is preliminary data.</text>
</comment>
<dbReference type="Proteomes" id="UP000295453">
    <property type="component" value="Unassembled WGS sequence"/>
</dbReference>
<dbReference type="PANTHER" id="PTHR47623">
    <property type="entry name" value="OS09G0287300 PROTEIN"/>
    <property type="match status" value="1"/>
</dbReference>
<dbReference type="InterPro" id="IPR029033">
    <property type="entry name" value="His_PPase_superfam"/>
</dbReference>
<reference evidence="1 2" key="1">
    <citation type="submission" date="2019-03" db="EMBL/GenBank/DDBJ databases">
        <authorList>
            <person name="Kim M.K.M."/>
        </authorList>
    </citation>
    <scope>NUCLEOTIDE SEQUENCE [LARGE SCALE GENOMIC DNA]</scope>
    <source>
        <strain evidence="1 2">18JY15-6</strain>
    </source>
</reference>
<dbReference type="SMART" id="SM00855">
    <property type="entry name" value="PGAM"/>
    <property type="match status" value="1"/>
</dbReference>
<name>A0A4R1CIB4_9ACTN</name>
<dbReference type="OrthoDB" id="9810154at2"/>
<dbReference type="PANTHER" id="PTHR47623:SF1">
    <property type="entry name" value="OS09G0287300 PROTEIN"/>
    <property type="match status" value="1"/>
</dbReference>
<dbReference type="Gene3D" id="3.40.50.1240">
    <property type="entry name" value="Phosphoglycerate mutase-like"/>
    <property type="match status" value="1"/>
</dbReference>
<dbReference type="EMBL" id="SJZJ01000007">
    <property type="protein sequence ID" value="TCJ29866.1"/>
    <property type="molecule type" value="Genomic_DNA"/>
</dbReference>
<sequence length="154" mass="16626">MRTLIVVRHGKSDWAGDEPDLERPLAKRGLRQMPESAAWIAERHPVIDLAVVSPALRAQQTWQILADSLDSVPEVRTDDRVYAAWGRDLVAVVHALPEAATTVALVGHNPALEELVAELTGDSVELPTSAVAVLEFDGGWTSRARVVASGRPPA</sequence>
<gene>
    <name evidence="1" type="ORF">EPD65_06075</name>
</gene>
<dbReference type="CDD" id="cd07067">
    <property type="entry name" value="HP_PGM_like"/>
    <property type="match status" value="1"/>
</dbReference>
<keyword evidence="2" id="KW-1185">Reference proteome</keyword>
<dbReference type="AlphaFoldDB" id="A0A4R1CIB4"/>
<protein>
    <submittedName>
        <fullName evidence="1">Histidine phosphatase family protein</fullName>
    </submittedName>
</protein>
<dbReference type="InterPro" id="IPR013078">
    <property type="entry name" value="His_Pase_superF_clade-1"/>
</dbReference>
<dbReference type="RefSeq" id="WP_131582269.1">
    <property type="nucleotide sequence ID" value="NZ_SJZJ01000007.1"/>
</dbReference>
<organism evidence="1 2">
    <name type="scientific">Nocardioides jejuensis</name>
    <dbReference type="NCBI Taxonomy" id="2502782"/>
    <lineage>
        <taxon>Bacteria</taxon>
        <taxon>Bacillati</taxon>
        <taxon>Actinomycetota</taxon>
        <taxon>Actinomycetes</taxon>
        <taxon>Propionibacteriales</taxon>
        <taxon>Nocardioidaceae</taxon>
        <taxon>Nocardioides</taxon>
    </lineage>
</organism>
<proteinExistence type="predicted"/>